<evidence type="ECO:0000256" key="2">
    <source>
        <dbReference type="SAM" id="MobiDB-lite"/>
    </source>
</evidence>
<feature type="domain" description="Tyr recombinase" evidence="3">
    <location>
        <begin position="147"/>
        <end position="340"/>
    </location>
</feature>
<feature type="region of interest" description="Disordered" evidence="2">
    <location>
        <begin position="25"/>
        <end position="44"/>
    </location>
</feature>
<sequence length="389" mass="44029">MENANKSKKNKRTLKQQIFNAIDTRHNFGRGRSKHQDKKNGANKKHNIIYSKTEYKALKDITSDMCNWIKETHPELWRSELGKLPVEVCDEFLKSKADTCNQNSLSSYRSRLIKIFRCADAVYKTADFSAMETIRTPLSALSEEAELRNIALSREVMNAALEQMDKKSGGYKGNLIASLIGGRVDEIAEIRGKDIDLNAGTLTIVKGKGSKKRTLTLAETQIEQLRPVLEGIKPGQKVCGCGADAIHQSLKRALGRLDRMHGTDFAQQLKDNKTNTHAVRKMVATEMYNEKVATAQQSYVIDAILTQIQRGAVPPEGIKTIQDLKRHVKDNFNELKDNYIDNKTLREIEDVAWSETCVYLGHGEDRPELKEVYIIQDSTRILSFNQLIF</sequence>
<dbReference type="EMBL" id="CACRTU010000037">
    <property type="protein sequence ID" value="VYU68115.1"/>
    <property type="molecule type" value="Genomic_DNA"/>
</dbReference>
<dbReference type="GO" id="GO:0003677">
    <property type="term" value="F:DNA binding"/>
    <property type="evidence" value="ECO:0007669"/>
    <property type="project" value="InterPro"/>
</dbReference>
<evidence type="ECO:0000256" key="1">
    <source>
        <dbReference type="ARBA" id="ARBA00023172"/>
    </source>
</evidence>
<proteinExistence type="predicted"/>
<feature type="compositionally biased region" description="Basic residues" evidence="2">
    <location>
        <begin position="27"/>
        <end position="44"/>
    </location>
</feature>
<dbReference type="InterPro" id="IPR011010">
    <property type="entry name" value="DNA_brk_join_enz"/>
</dbReference>
<dbReference type="InterPro" id="IPR013762">
    <property type="entry name" value="Integrase-like_cat_sf"/>
</dbReference>
<name>A0A6N3GUQ7_CLOBU</name>
<dbReference type="PROSITE" id="PS51898">
    <property type="entry name" value="TYR_RECOMBINASE"/>
    <property type="match status" value="1"/>
</dbReference>
<dbReference type="Pfam" id="PF00589">
    <property type="entry name" value="Phage_integrase"/>
    <property type="match status" value="1"/>
</dbReference>
<gene>
    <name evidence="4" type="ORF">CBLFYP62_03307</name>
</gene>
<dbReference type="SUPFAM" id="SSF56349">
    <property type="entry name" value="DNA breaking-rejoining enzymes"/>
    <property type="match status" value="1"/>
</dbReference>
<dbReference type="GO" id="GO:0006310">
    <property type="term" value="P:DNA recombination"/>
    <property type="evidence" value="ECO:0007669"/>
    <property type="project" value="UniProtKB-KW"/>
</dbReference>
<dbReference type="InterPro" id="IPR002104">
    <property type="entry name" value="Integrase_catalytic"/>
</dbReference>
<accession>A0A6N3GUQ7</accession>
<reference evidence="4" key="1">
    <citation type="submission" date="2019-11" db="EMBL/GenBank/DDBJ databases">
        <authorList>
            <person name="Feng L."/>
        </authorList>
    </citation>
    <scope>NUCLEOTIDE SEQUENCE</scope>
    <source>
        <strain evidence="4">CButyricumLFYP62</strain>
    </source>
</reference>
<organism evidence="4">
    <name type="scientific">Clostridium butyricum</name>
    <dbReference type="NCBI Taxonomy" id="1492"/>
    <lineage>
        <taxon>Bacteria</taxon>
        <taxon>Bacillati</taxon>
        <taxon>Bacillota</taxon>
        <taxon>Clostridia</taxon>
        <taxon>Eubacteriales</taxon>
        <taxon>Clostridiaceae</taxon>
        <taxon>Clostridium</taxon>
    </lineage>
</organism>
<evidence type="ECO:0000259" key="3">
    <source>
        <dbReference type="PROSITE" id="PS51898"/>
    </source>
</evidence>
<protein>
    <submittedName>
        <fullName evidence="4">Site-specific tyrosine recombinase XerC</fullName>
    </submittedName>
</protein>
<evidence type="ECO:0000313" key="4">
    <source>
        <dbReference type="EMBL" id="VYU68115.1"/>
    </source>
</evidence>
<dbReference type="Gene3D" id="1.10.443.10">
    <property type="entry name" value="Intergrase catalytic core"/>
    <property type="match status" value="1"/>
</dbReference>
<dbReference type="AlphaFoldDB" id="A0A6N3GUQ7"/>
<dbReference type="GO" id="GO:0015074">
    <property type="term" value="P:DNA integration"/>
    <property type="evidence" value="ECO:0007669"/>
    <property type="project" value="InterPro"/>
</dbReference>
<keyword evidence="1" id="KW-0233">DNA recombination</keyword>